<protein>
    <submittedName>
        <fullName evidence="2">CcmD family protein</fullName>
    </submittedName>
</protein>
<evidence type="ECO:0000313" key="2">
    <source>
        <dbReference type="EMBL" id="MBG9378165.1"/>
    </source>
</evidence>
<proteinExistence type="predicted"/>
<keyword evidence="1" id="KW-1133">Transmembrane helix</keyword>
<dbReference type="Proteomes" id="UP000628448">
    <property type="component" value="Unassembled WGS sequence"/>
</dbReference>
<name>A0A931GZD2_9BACT</name>
<dbReference type="AlphaFoldDB" id="A0A931GZD2"/>
<comment type="caution">
    <text evidence="2">The sequence shown here is derived from an EMBL/GenBank/DDBJ whole genome shotgun (WGS) entry which is preliminary data.</text>
</comment>
<sequence length="59" mass="6721">MQLAVWAQSMDKTTEEPTDFMRSNGKIYVVVACVVVIVLGIYIYLINLDRKISKLEDKA</sequence>
<keyword evidence="1" id="KW-0812">Transmembrane</keyword>
<reference evidence="2" key="1">
    <citation type="submission" date="2020-11" db="EMBL/GenBank/DDBJ databases">
        <title>Bacterial whole genome sequence for Panacibacter sp. DH6.</title>
        <authorList>
            <person name="Le V."/>
            <person name="Ko S."/>
            <person name="Ahn C.-Y."/>
            <person name="Oh H.-M."/>
        </authorList>
    </citation>
    <scope>NUCLEOTIDE SEQUENCE</scope>
    <source>
        <strain evidence="2">DH6</strain>
    </source>
</reference>
<gene>
    <name evidence="2" type="ORF">I5907_18145</name>
</gene>
<evidence type="ECO:0000256" key="1">
    <source>
        <dbReference type="SAM" id="Phobius"/>
    </source>
</evidence>
<organism evidence="2 3">
    <name type="scientific">Panacibacter microcysteis</name>
    <dbReference type="NCBI Taxonomy" id="2793269"/>
    <lineage>
        <taxon>Bacteria</taxon>
        <taxon>Pseudomonadati</taxon>
        <taxon>Bacteroidota</taxon>
        <taxon>Chitinophagia</taxon>
        <taxon>Chitinophagales</taxon>
        <taxon>Chitinophagaceae</taxon>
        <taxon>Panacibacter</taxon>
    </lineage>
</organism>
<dbReference type="Pfam" id="PF20077">
    <property type="entry name" value="CcmD_alt"/>
    <property type="match status" value="1"/>
</dbReference>
<dbReference type="EMBL" id="JADWYR010000002">
    <property type="protein sequence ID" value="MBG9378165.1"/>
    <property type="molecule type" value="Genomic_DNA"/>
</dbReference>
<evidence type="ECO:0000313" key="3">
    <source>
        <dbReference type="Proteomes" id="UP000628448"/>
    </source>
</evidence>
<feature type="transmembrane region" description="Helical" evidence="1">
    <location>
        <begin position="27"/>
        <end position="45"/>
    </location>
</feature>
<accession>A0A931GZD2</accession>
<keyword evidence="1" id="KW-0472">Membrane</keyword>
<keyword evidence="3" id="KW-1185">Reference proteome</keyword>